<keyword evidence="2" id="KW-0862">Zinc</keyword>
<keyword evidence="7" id="KW-0067">ATP-binding</keyword>
<evidence type="ECO:0000313" key="8">
    <source>
        <dbReference type="Proteomes" id="UP000030466"/>
    </source>
</evidence>
<dbReference type="Gene3D" id="3.40.50.300">
    <property type="entry name" value="P-loop containing nucleotide triphosphate hydrolases"/>
    <property type="match status" value="1"/>
</dbReference>
<dbReference type="EMBL" id="JSUH01000008">
    <property type="protein sequence ID" value="KHD97350.1"/>
    <property type="molecule type" value="Genomic_DNA"/>
</dbReference>
<feature type="compositionally biased region" description="Low complexity" evidence="3">
    <location>
        <begin position="108"/>
        <end position="134"/>
    </location>
</feature>
<keyword evidence="2" id="KW-0863">Zinc-finger</keyword>
<feature type="region of interest" description="Disordered" evidence="3">
    <location>
        <begin position="104"/>
        <end position="163"/>
    </location>
</feature>
<evidence type="ECO:0000256" key="3">
    <source>
        <dbReference type="SAM" id="MobiDB-lite"/>
    </source>
</evidence>
<feature type="domain" description="Helicase ATP-binding" evidence="5">
    <location>
        <begin position="672"/>
        <end position="835"/>
    </location>
</feature>
<comment type="caution">
    <text evidence="7">The sequence shown here is derived from an EMBL/GenBank/DDBJ whole genome shotgun (WGS) entry which is preliminary data.</text>
</comment>
<dbReference type="InterPro" id="IPR027417">
    <property type="entry name" value="P-loop_NTPase"/>
</dbReference>
<dbReference type="Gene3D" id="3.40.50.10810">
    <property type="entry name" value="Tandem AAA-ATPase domain"/>
    <property type="match status" value="1"/>
</dbReference>
<gene>
    <name evidence="7" type="ORF">GY22_10090</name>
</gene>
<dbReference type="InterPro" id="IPR049730">
    <property type="entry name" value="SNF2/RAD54-like_C"/>
</dbReference>
<evidence type="ECO:0000256" key="2">
    <source>
        <dbReference type="PROSITE-ProRule" id="PRU00325"/>
    </source>
</evidence>
<dbReference type="PROSITE" id="PS51194">
    <property type="entry name" value="HELICASE_CTER"/>
    <property type="match status" value="1"/>
</dbReference>
<dbReference type="InterPro" id="IPR014001">
    <property type="entry name" value="Helicase_ATP-bd"/>
</dbReference>
<dbReference type="AlphaFoldDB" id="A0A0A6VQS3"/>
<dbReference type="SUPFAM" id="SSF52540">
    <property type="entry name" value="P-loop containing nucleoside triphosphate hydrolases"/>
    <property type="match status" value="2"/>
</dbReference>
<organism evidence="7 8">
    <name type="scientific">Kocuria rosea subsp. polaris</name>
    <dbReference type="NCBI Taxonomy" id="136273"/>
    <lineage>
        <taxon>Bacteria</taxon>
        <taxon>Bacillati</taxon>
        <taxon>Actinomycetota</taxon>
        <taxon>Actinomycetes</taxon>
        <taxon>Micrococcales</taxon>
        <taxon>Micrococcaceae</taxon>
        <taxon>Kocuria</taxon>
    </lineage>
</organism>
<dbReference type="InterPro" id="IPR000330">
    <property type="entry name" value="SNF2_N"/>
</dbReference>
<evidence type="ECO:0000256" key="1">
    <source>
        <dbReference type="ARBA" id="ARBA00022801"/>
    </source>
</evidence>
<dbReference type="OrthoDB" id="9760715at2"/>
<feature type="domain" description="SWIM-type" evidence="4">
    <location>
        <begin position="61"/>
        <end position="97"/>
    </location>
</feature>
<keyword evidence="7" id="KW-0347">Helicase</keyword>
<proteinExistence type="predicted"/>
<dbReference type="CDD" id="cd18793">
    <property type="entry name" value="SF2_C_SNF"/>
    <property type="match status" value="1"/>
</dbReference>
<reference evidence="7 8" key="1">
    <citation type="journal article" date="2003" name="Int. J. Syst. Evol. Microbiol.">
        <title>Kocuria polaris sp. nov., an orange-pigmented psychrophilic bacterium isolated from an Antarctic cyanobacterial mat sample.</title>
        <authorList>
            <person name="Reddy G.S."/>
            <person name="Prakash J.S."/>
            <person name="Prabahar V."/>
            <person name="Matsumoto G.I."/>
            <person name="Stackebrandt E."/>
            <person name="Shivaji S."/>
        </authorList>
    </citation>
    <scope>NUCLEOTIDE SEQUENCE [LARGE SCALE GENOMIC DNA]</scope>
    <source>
        <strain evidence="7 8">CMS 76or</strain>
    </source>
</reference>
<dbReference type="GO" id="GO:0008270">
    <property type="term" value="F:zinc ion binding"/>
    <property type="evidence" value="ECO:0007669"/>
    <property type="project" value="UniProtKB-KW"/>
</dbReference>
<dbReference type="Pfam" id="PF00271">
    <property type="entry name" value="Helicase_C"/>
    <property type="match status" value="1"/>
</dbReference>
<dbReference type="PANTHER" id="PTHR10799">
    <property type="entry name" value="SNF2/RAD54 HELICASE FAMILY"/>
    <property type="match status" value="1"/>
</dbReference>
<dbReference type="InterPro" id="IPR038718">
    <property type="entry name" value="SNF2-like_sf"/>
</dbReference>
<keyword evidence="2" id="KW-0479">Metal-binding</keyword>
<dbReference type="Proteomes" id="UP000030466">
    <property type="component" value="Unassembled WGS sequence"/>
</dbReference>
<dbReference type="InterPro" id="IPR007527">
    <property type="entry name" value="Znf_SWIM"/>
</dbReference>
<dbReference type="InterPro" id="IPR001650">
    <property type="entry name" value="Helicase_C-like"/>
</dbReference>
<dbReference type="PROSITE" id="PS51192">
    <property type="entry name" value="HELICASE_ATP_BIND_1"/>
    <property type="match status" value="1"/>
</dbReference>
<evidence type="ECO:0000259" key="6">
    <source>
        <dbReference type="PROSITE" id="PS51194"/>
    </source>
</evidence>
<dbReference type="GO" id="GO:0004386">
    <property type="term" value="F:helicase activity"/>
    <property type="evidence" value="ECO:0007669"/>
    <property type="project" value="UniProtKB-KW"/>
</dbReference>
<dbReference type="PROSITE" id="PS50966">
    <property type="entry name" value="ZF_SWIM"/>
    <property type="match status" value="1"/>
</dbReference>
<evidence type="ECO:0000259" key="4">
    <source>
        <dbReference type="PROSITE" id="PS50966"/>
    </source>
</evidence>
<sequence>MHSPPGPLVDSRRLVAASGPAVFRRGQEYFRTGRVRAVRWSPGAEGSGSLSAEVEGSGSVYSVSVRVGAGGAPGPAWCSCPAGGFCKHAVATVLRHNFETAVRAHQQGGTAAPSSPAGAAAPEGAAPRAGTAPGRRGGAPDWKDALTEILGGPDPAEPPAEEPEGVALEFDLRREPYRYVHGTGRAGSPWHLYVRPVRRGRRGGWIKGGLDWESVTADAGRWSLSPAQVDWFDELRALSATRSPYAVHDRHWIRLDSYASPLLWGILARAETAGITLVGREHGLPVTVEEPGRFHVDVLRGPGKDLELRPTVDSGGRRIALGTARIIGDPGHGLFAPDGDPQDVADTEDLNVFPLRLVPLATRLTREQRRFLDTAGGLRIPEDEVEEFFDRYFPRLHRSMDVDTGDGSIELPQVADPELVLTLEHQELTIRARWEWEYQKGRDRILLPFRPEDPLADEPVHRESSWETAVTAAVRHRAPGVDFRRSSYVAQDALVLVREWLPALEKVPDLRIEHTGGRMAYQQIADPPTITVSTAATERRDWFDLGVTVKVGEFYISFADVFRALDLGQDVMLAPDGSWFSLDRPEFDRLRELIAEARSLQESPEGPLRIHRHQAGLWQDFEDVATDTDQAEAWREGVRSLLELEALEAPPVPATLHAELRPYQRDGYSWLSVLWDHGLGGILADDMGLGKTVQTIALICRAVERDPDLPPFLVVAPTSVVPNWTAEIRRFAPSLPVVGVTDTQAKAGTDLVDAAAGARVVVTSYTLLRLDEAAYRGMPWAGVLLDEAQFVKNPRTKAHRAAKDLDAPFKLAITGTPLENSLVELWALLSLTAPGLFPSRRKFTETYQRPIERGEDAAALARLRRRVKPLMLRRTKESVDLELPPKLEQTIEVELSPAHRRIYDTRLQRERQKVLGLLRDLDRNRFTIFQSLTTLRLLSLDASLVDPTADVSSSKLDLLFEHLPEIVAEGHRPLVFSQFTSFLKKAAARLDELRIPYAYLDGSTTDRARVLERFTSGQVPVFLVSLKAGGFGLNLTQADYCFLLDPWWNPATEEQAVDRTHRIGQQKKVMVYRLVARDTIEEKVMELKERKARLFTAVLDDDRMFSSALTAEDIRGLLTP</sequence>
<evidence type="ECO:0000259" key="5">
    <source>
        <dbReference type="PROSITE" id="PS51192"/>
    </source>
</evidence>
<name>A0A0A6VQS3_KOCRO</name>
<accession>A0A0A6VQS3</accession>
<evidence type="ECO:0000313" key="7">
    <source>
        <dbReference type="EMBL" id="KHD97350.1"/>
    </source>
</evidence>
<keyword evidence="8" id="KW-1185">Reference proteome</keyword>
<protein>
    <submittedName>
        <fullName evidence="7">SNF2 family helicase</fullName>
    </submittedName>
</protein>
<dbReference type="SMART" id="SM00490">
    <property type="entry name" value="HELICc"/>
    <property type="match status" value="1"/>
</dbReference>
<dbReference type="RefSeq" id="WP_035926967.1">
    <property type="nucleotide sequence ID" value="NZ_JSUH01000008.1"/>
</dbReference>
<dbReference type="Pfam" id="PF00176">
    <property type="entry name" value="SNF2-rel_dom"/>
    <property type="match status" value="1"/>
</dbReference>
<dbReference type="Pfam" id="PF04434">
    <property type="entry name" value="SWIM"/>
    <property type="match status" value="1"/>
</dbReference>
<dbReference type="GO" id="GO:0016787">
    <property type="term" value="F:hydrolase activity"/>
    <property type="evidence" value="ECO:0007669"/>
    <property type="project" value="UniProtKB-KW"/>
</dbReference>
<dbReference type="GO" id="GO:0005524">
    <property type="term" value="F:ATP binding"/>
    <property type="evidence" value="ECO:0007669"/>
    <property type="project" value="InterPro"/>
</dbReference>
<dbReference type="SMART" id="SM00487">
    <property type="entry name" value="DEXDc"/>
    <property type="match status" value="1"/>
</dbReference>
<keyword evidence="1" id="KW-0378">Hydrolase</keyword>
<feature type="domain" description="Helicase C-terminal" evidence="6">
    <location>
        <begin position="955"/>
        <end position="1110"/>
    </location>
</feature>
<keyword evidence="7" id="KW-0547">Nucleotide-binding</keyword>